<dbReference type="InterPro" id="IPR036736">
    <property type="entry name" value="ACP-like_sf"/>
</dbReference>
<dbReference type="Gene3D" id="1.10.1200.10">
    <property type="entry name" value="ACP-like"/>
    <property type="match status" value="1"/>
</dbReference>
<sequence length="95" mass="10776">MKSIIKGVEHELNLKEQIADSVSEVLNKNPEEMRRMSGDELLNIVGMDSINCMEIVVSIEEKFSVVFNDDELLIDNLNTINKLCAIVEKKLKQVV</sequence>
<dbReference type="SUPFAM" id="SSF47336">
    <property type="entry name" value="ACP-like"/>
    <property type="match status" value="1"/>
</dbReference>
<dbReference type="RefSeq" id="WP_305991891.1">
    <property type="nucleotide sequence ID" value="NZ_JAVAMP010000003.1"/>
</dbReference>
<feature type="domain" description="Carrier" evidence="1">
    <location>
        <begin position="9"/>
        <end position="91"/>
    </location>
</feature>
<evidence type="ECO:0000259" key="1">
    <source>
        <dbReference type="PROSITE" id="PS50075"/>
    </source>
</evidence>
<accession>A0ABT9IZE5</accession>
<keyword evidence="3" id="KW-1185">Reference proteome</keyword>
<name>A0ABT9IZE5_9BACL</name>
<gene>
    <name evidence="2" type="ORF">Q5Y73_10745</name>
</gene>
<evidence type="ECO:0000313" key="3">
    <source>
        <dbReference type="Proteomes" id="UP001231941"/>
    </source>
</evidence>
<reference evidence="2 3" key="1">
    <citation type="submission" date="2023-08" db="EMBL/GenBank/DDBJ databases">
        <authorList>
            <person name="Park J.-S."/>
        </authorList>
    </citation>
    <scope>NUCLEOTIDE SEQUENCE [LARGE SCALE GENOMIC DNA]</scope>
    <source>
        <strain evidence="2 3">2205SS18-9</strain>
    </source>
</reference>
<dbReference type="Pfam" id="PF00550">
    <property type="entry name" value="PP-binding"/>
    <property type="match status" value="1"/>
</dbReference>
<organism evidence="2 3">
    <name type="scientific">Chengkuizengella axinellae</name>
    <dbReference type="NCBI Taxonomy" id="3064388"/>
    <lineage>
        <taxon>Bacteria</taxon>
        <taxon>Bacillati</taxon>
        <taxon>Bacillota</taxon>
        <taxon>Bacilli</taxon>
        <taxon>Bacillales</taxon>
        <taxon>Paenibacillaceae</taxon>
        <taxon>Chengkuizengella</taxon>
    </lineage>
</organism>
<dbReference type="EMBL" id="JAVAMP010000003">
    <property type="protein sequence ID" value="MDP5274588.1"/>
    <property type="molecule type" value="Genomic_DNA"/>
</dbReference>
<dbReference type="InterPro" id="IPR009081">
    <property type="entry name" value="PP-bd_ACP"/>
</dbReference>
<evidence type="ECO:0000313" key="2">
    <source>
        <dbReference type="EMBL" id="MDP5274588.1"/>
    </source>
</evidence>
<proteinExistence type="predicted"/>
<dbReference type="Proteomes" id="UP001231941">
    <property type="component" value="Unassembled WGS sequence"/>
</dbReference>
<comment type="caution">
    <text evidence="2">The sequence shown here is derived from an EMBL/GenBank/DDBJ whole genome shotgun (WGS) entry which is preliminary data.</text>
</comment>
<protein>
    <submittedName>
        <fullName evidence="2">Acyl carrier protein</fullName>
    </submittedName>
</protein>
<dbReference type="PROSITE" id="PS50075">
    <property type="entry name" value="CARRIER"/>
    <property type="match status" value="1"/>
</dbReference>